<dbReference type="Proteomes" id="UP000245207">
    <property type="component" value="Unassembled WGS sequence"/>
</dbReference>
<gene>
    <name evidence="1" type="ORF">CTI12_AA453760</name>
</gene>
<name>A0A2U1LUG0_ARTAN</name>
<evidence type="ECO:0008006" key="3">
    <source>
        <dbReference type="Google" id="ProtNLM"/>
    </source>
</evidence>
<organism evidence="1 2">
    <name type="scientific">Artemisia annua</name>
    <name type="common">Sweet wormwood</name>
    <dbReference type="NCBI Taxonomy" id="35608"/>
    <lineage>
        <taxon>Eukaryota</taxon>
        <taxon>Viridiplantae</taxon>
        <taxon>Streptophyta</taxon>
        <taxon>Embryophyta</taxon>
        <taxon>Tracheophyta</taxon>
        <taxon>Spermatophyta</taxon>
        <taxon>Magnoliopsida</taxon>
        <taxon>eudicotyledons</taxon>
        <taxon>Gunneridae</taxon>
        <taxon>Pentapetalae</taxon>
        <taxon>asterids</taxon>
        <taxon>campanulids</taxon>
        <taxon>Asterales</taxon>
        <taxon>Asteraceae</taxon>
        <taxon>Asteroideae</taxon>
        <taxon>Anthemideae</taxon>
        <taxon>Artemisiinae</taxon>
        <taxon>Artemisia</taxon>
    </lineage>
</organism>
<sequence>MQAKIENIMNHFVFEGIPASLQYWKNTSVGYYEWSLSVAGQPSISYNDNEGLKLYRKTCLSYGEVRNGDVLPDGQPDCFAGLAAETRVKHERTNSDPTQFLGQLVVPVFRYQGGQKVLDGVIELVTFYPKRSYASEFNQIKGLLQAENLHS</sequence>
<dbReference type="OrthoDB" id="1809363at2759"/>
<dbReference type="EMBL" id="PKPP01007718">
    <property type="protein sequence ID" value="PWA52614.1"/>
    <property type="molecule type" value="Genomic_DNA"/>
</dbReference>
<proteinExistence type="predicted"/>
<protein>
    <recommendedName>
        <fullName evidence="3">NIN-like protein</fullName>
    </recommendedName>
</protein>
<dbReference type="AlphaFoldDB" id="A0A2U1LUG0"/>
<comment type="caution">
    <text evidence="1">The sequence shown here is derived from an EMBL/GenBank/DDBJ whole genome shotgun (WGS) entry which is preliminary data.</text>
</comment>
<reference evidence="1 2" key="1">
    <citation type="journal article" date="2018" name="Mol. Plant">
        <title>The genome of Artemisia annua provides insight into the evolution of Asteraceae family and artemisinin biosynthesis.</title>
        <authorList>
            <person name="Shen Q."/>
            <person name="Zhang L."/>
            <person name="Liao Z."/>
            <person name="Wang S."/>
            <person name="Yan T."/>
            <person name="Shi P."/>
            <person name="Liu M."/>
            <person name="Fu X."/>
            <person name="Pan Q."/>
            <person name="Wang Y."/>
            <person name="Lv Z."/>
            <person name="Lu X."/>
            <person name="Zhang F."/>
            <person name="Jiang W."/>
            <person name="Ma Y."/>
            <person name="Chen M."/>
            <person name="Hao X."/>
            <person name="Li L."/>
            <person name="Tang Y."/>
            <person name="Lv G."/>
            <person name="Zhou Y."/>
            <person name="Sun X."/>
            <person name="Brodelius P.E."/>
            <person name="Rose J.K.C."/>
            <person name="Tang K."/>
        </authorList>
    </citation>
    <scope>NUCLEOTIDE SEQUENCE [LARGE SCALE GENOMIC DNA]</scope>
    <source>
        <strain evidence="2">cv. Huhao1</strain>
        <tissue evidence="1">Leaf</tissue>
    </source>
</reference>
<evidence type="ECO:0000313" key="1">
    <source>
        <dbReference type="EMBL" id="PWA52614.1"/>
    </source>
</evidence>
<accession>A0A2U1LUG0</accession>
<evidence type="ECO:0000313" key="2">
    <source>
        <dbReference type="Proteomes" id="UP000245207"/>
    </source>
</evidence>
<keyword evidence="2" id="KW-1185">Reference proteome</keyword>